<reference evidence="4 5" key="1">
    <citation type="journal article" date="2012" name="Stand. Genomic Sci.">
        <title>Complete genome sequence of Terriglobus saanensis type strain SP1PR4(T), an Acidobacteria from tundra soil.</title>
        <authorList>
            <person name="Rawat S.R."/>
            <person name="Mannisto M.K."/>
            <person name="Starovoytov V."/>
            <person name="Goodwin L."/>
            <person name="Nolan M."/>
            <person name="Hauser L."/>
            <person name="Land M."/>
            <person name="Davenport K.W."/>
            <person name="Woyke T."/>
            <person name="Haggblom M.M."/>
        </authorList>
    </citation>
    <scope>NUCLEOTIDE SEQUENCE</scope>
    <source>
        <strain evidence="5">ATCC BAA-1853 / DSM 23119 / SP1PR4</strain>
    </source>
</reference>
<feature type="signal peptide" evidence="2">
    <location>
        <begin position="1"/>
        <end position="21"/>
    </location>
</feature>
<dbReference type="InterPro" id="IPR001087">
    <property type="entry name" value="GDSL"/>
</dbReference>
<sequence>MRILVALTAALLAASTLPARATSFSSVVVYGDSLSDNGNLFTATGGLAPAPPYVNGRFSNGSVAVEQLAAQLNTSLHDFAFGGATTGIGNIGDGGTPTTLGSFGLPGMATEYAASAALLPPALIPSSLFVVWGGADDFEALSAPTVAQSQAAGQIAAANIDGIVAALQALGATSILVPNLPNLGETPEFNGDPAAIAYSDAFNAALASTLPSGATLFDTDALFHSILTSPNAYGFTNVNTPCLLAAANPDCNGYLFFDAIHPTTAADAFLAQGFAEAMTPAAVTPEPSSLLLLGTGVLSVAASLRRRKLATRCVTASTLHCCLECPLEHSFTRLVLFGVRMRQTEQR</sequence>
<name>E8V628_TERSS</name>
<evidence type="ECO:0000256" key="1">
    <source>
        <dbReference type="ARBA" id="ARBA00022801"/>
    </source>
</evidence>
<keyword evidence="1" id="KW-0378">Hydrolase</keyword>
<accession>E8V628</accession>
<dbReference type="Proteomes" id="UP000006844">
    <property type="component" value="Chromosome"/>
</dbReference>
<dbReference type="AlphaFoldDB" id="E8V628"/>
<evidence type="ECO:0000313" key="4">
    <source>
        <dbReference type="EMBL" id="ADV84919.1"/>
    </source>
</evidence>
<evidence type="ECO:0000259" key="3">
    <source>
        <dbReference type="Pfam" id="PF07589"/>
    </source>
</evidence>
<dbReference type="STRING" id="401053.AciPR4_4173"/>
<feature type="chain" id="PRO_5003232921" evidence="2">
    <location>
        <begin position="22"/>
        <end position="347"/>
    </location>
</feature>
<keyword evidence="2" id="KW-0732">Signal</keyword>
<dbReference type="CDD" id="cd01846">
    <property type="entry name" value="fatty_acyltransferase_like"/>
    <property type="match status" value="1"/>
</dbReference>
<dbReference type="Pfam" id="PF07589">
    <property type="entry name" value="PEP-CTERM"/>
    <property type="match status" value="1"/>
</dbReference>
<feature type="domain" description="Ice-binding protein C-terminal" evidence="3">
    <location>
        <begin position="284"/>
        <end position="306"/>
    </location>
</feature>
<dbReference type="NCBIfam" id="TIGR02595">
    <property type="entry name" value="PEP_CTERM"/>
    <property type="match status" value="1"/>
</dbReference>
<keyword evidence="5" id="KW-1185">Reference proteome</keyword>
<dbReference type="eggNOG" id="COG3240">
    <property type="taxonomic scope" value="Bacteria"/>
</dbReference>
<dbReference type="HOGENOM" id="CLU_015101_3_2_0"/>
<dbReference type="InterPro" id="IPR051058">
    <property type="entry name" value="GDSL_Est/Lipase"/>
</dbReference>
<evidence type="ECO:0000313" key="5">
    <source>
        <dbReference type="Proteomes" id="UP000006844"/>
    </source>
</evidence>
<dbReference type="InterPro" id="IPR036514">
    <property type="entry name" value="SGNH_hydro_sf"/>
</dbReference>
<protein>
    <submittedName>
        <fullName evidence="4">Lipolytic protein G-D-S-L family</fullName>
    </submittedName>
</protein>
<dbReference type="GO" id="GO:0016788">
    <property type="term" value="F:hydrolase activity, acting on ester bonds"/>
    <property type="evidence" value="ECO:0007669"/>
    <property type="project" value="InterPro"/>
</dbReference>
<dbReference type="Gene3D" id="3.40.50.1110">
    <property type="entry name" value="SGNH hydrolase"/>
    <property type="match status" value="1"/>
</dbReference>
<dbReference type="KEGG" id="tsa:AciPR4_4173"/>
<dbReference type="EMBL" id="CP002467">
    <property type="protein sequence ID" value="ADV84919.1"/>
    <property type="molecule type" value="Genomic_DNA"/>
</dbReference>
<dbReference type="InterPro" id="IPR013424">
    <property type="entry name" value="Ice-binding_C"/>
</dbReference>
<dbReference type="PANTHER" id="PTHR45648:SF22">
    <property type="entry name" value="GDSL LIPASE_ACYLHYDROLASE FAMILY PROTEIN (AFU_ORTHOLOGUE AFUA_4G14700)"/>
    <property type="match status" value="1"/>
</dbReference>
<dbReference type="Pfam" id="PF00657">
    <property type="entry name" value="Lipase_GDSL"/>
    <property type="match status" value="1"/>
</dbReference>
<dbReference type="SUPFAM" id="SSF52266">
    <property type="entry name" value="SGNH hydrolase"/>
    <property type="match status" value="1"/>
</dbReference>
<evidence type="ECO:0000256" key="2">
    <source>
        <dbReference type="SAM" id="SignalP"/>
    </source>
</evidence>
<proteinExistence type="predicted"/>
<dbReference type="RefSeq" id="WP_013570649.1">
    <property type="nucleotide sequence ID" value="NC_014963.1"/>
</dbReference>
<gene>
    <name evidence="4" type="ordered locus">AciPR4_4173</name>
</gene>
<dbReference type="PANTHER" id="PTHR45648">
    <property type="entry name" value="GDSL LIPASE/ACYLHYDROLASE FAMILY PROTEIN (AFU_ORTHOLOGUE AFUA_4G14700)"/>
    <property type="match status" value="1"/>
</dbReference>
<organism evidence="4 5">
    <name type="scientific">Terriglobus saanensis (strain ATCC BAA-1853 / DSM 23119 / SP1PR4)</name>
    <dbReference type="NCBI Taxonomy" id="401053"/>
    <lineage>
        <taxon>Bacteria</taxon>
        <taxon>Pseudomonadati</taxon>
        <taxon>Acidobacteriota</taxon>
        <taxon>Terriglobia</taxon>
        <taxon>Terriglobales</taxon>
        <taxon>Acidobacteriaceae</taxon>
        <taxon>Terriglobus</taxon>
    </lineage>
</organism>